<dbReference type="Proteomes" id="UP000244937">
    <property type="component" value="Chromosome"/>
</dbReference>
<dbReference type="OrthoDB" id="1319190at2"/>
<keyword evidence="2" id="KW-1185">Reference proteome</keyword>
<organism evidence="1 2">
    <name type="scientific">Flavobacterium pallidum</name>
    <dbReference type="NCBI Taxonomy" id="2172098"/>
    <lineage>
        <taxon>Bacteria</taxon>
        <taxon>Pseudomonadati</taxon>
        <taxon>Bacteroidota</taxon>
        <taxon>Flavobacteriia</taxon>
        <taxon>Flavobacteriales</taxon>
        <taxon>Flavobacteriaceae</taxon>
        <taxon>Flavobacterium</taxon>
    </lineage>
</organism>
<protein>
    <submittedName>
        <fullName evidence="1">Uncharacterized protein</fullName>
    </submittedName>
</protein>
<reference evidence="1 2" key="1">
    <citation type="submission" date="2018-05" db="EMBL/GenBank/DDBJ databases">
        <title>Genome sequencing of Flavobacterium sp. HYN0049.</title>
        <authorList>
            <person name="Yi H."/>
            <person name="Baek C."/>
        </authorList>
    </citation>
    <scope>NUCLEOTIDE SEQUENCE [LARGE SCALE GENOMIC DNA]</scope>
    <source>
        <strain evidence="1 2">HYN0049</strain>
    </source>
</reference>
<dbReference type="RefSeq" id="WP_108902784.1">
    <property type="nucleotide sequence ID" value="NZ_CP029187.1"/>
</dbReference>
<dbReference type="KEGG" id="fpal:HYN49_03265"/>
<accession>A0A2S1SF34</accession>
<name>A0A2S1SF34_9FLAO</name>
<proteinExistence type="predicted"/>
<evidence type="ECO:0000313" key="1">
    <source>
        <dbReference type="EMBL" id="AWI24989.1"/>
    </source>
</evidence>
<dbReference type="AlphaFoldDB" id="A0A2S1SF34"/>
<sequence>MNIIALFEKLQLDKTSVASLSAEAVNHIEERIVRETMMGAVIDSGTAGDLLDALRNYPSEFAFIVGQRTFYNFLADTNHSRNVFKFQVLEVAPERIRDFFERFLSEALLRIAERDLAENNFFNLMGVCSRKAYIPEKVWHLIHETLLRKLEAATAGMQHGTVSGSFENILTNREFYGLLNCFHDAETDAKIKILINDVAKAHHAAKDKALTRGIMMAMSEYIPMDVQIADVIKRNKEVMTKVSVDTQRSSGASFPWWRLLLIAIAVIRLLIWIIKPSPPDTVTVDEAPQSYHFQQKDYKTAEVDPTYFFNYLTNYNKAEVQIDFKPIEIDNEGIPFHGMYDGMIPSSGKSPAELSNNTDYDLILLVESTDGGHSSIYVKAGKKAAVNVGDRNFRFYFGNKLGSFGEMNSTYQRRNAENTYKVQEYRFSVLPQNCRFMLDHLFHFEKDVKLKQIGKQITIESDGLQCVTGIRKVSDGKFVFEK</sequence>
<gene>
    <name evidence="1" type="ORF">HYN49_03265</name>
</gene>
<dbReference type="EMBL" id="CP029187">
    <property type="protein sequence ID" value="AWI24989.1"/>
    <property type="molecule type" value="Genomic_DNA"/>
</dbReference>
<evidence type="ECO:0000313" key="2">
    <source>
        <dbReference type="Proteomes" id="UP000244937"/>
    </source>
</evidence>